<evidence type="ECO:0000313" key="1">
    <source>
        <dbReference type="EMBL" id="KAI3768814.1"/>
    </source>
</evidence>
<proteinExistence type="predicted"/>
<evidence type="ECO:0000313" key="2">
    <source>
        <dbReference type="Proteomes" id="UP001055811"/>
    </source>
</evidence>
<protein>
    <submittedName>
        <fullName evidence="1">Uncharacterized protein</fullName>
    </submittedName>
</protein>
<sequence>MLAMAQQYHQLATENEVGGVISSGERAQQVMQCFTGCGQEIVGCGVTCTLGSSQSIEPCFVDCGLSTFVCMNSCIQPSAPPSEADSKPDPDPTPDPIPIH</sequence>
<gene>
    <name evidence="1" type="ORF">L2E82_19649</name>
</gene>
<dbReference type="EMBL" id="CM042011">
    <property type="protein sequence ID" value="KAI3768814.1"/>
    <property type="molecule type" value="Genomic_DNA"/>
</dbReference>
<accession>A0ACB9FCI6</accession>
<reference evidence="2" key="1">
    <citation type="journal article" date="2022" name="Mol. Ecol. Resour.">
        <title>The genomes of chicory, endive, great burdock and yacon provide insights into Asteraceae palaeo-polyploidization history and plant inulin production.</title>
        <authorList>
            <person name="Fan W."/>
            <person name="Wang S."/>
            <person name="Wang H."/>
            <person name="Wang A."/>
            <person name="Jiang F."/>
            <person name="Liu H."/>
            <person name="Zhao H."/>
            <person name="Xu D."/>
            <person name="Zhang Y."/>
        </authorList>
    </citation>
    <scope>NUCLEOTIDE SEQUENCE [LARGE SCALE GENOMIC DNA]</scope>
    <source>
        <strain evidence="2">cv. Punajuju</strain>
    </source>
</reference>
<comment type="caution">
    <text evidence="1">The sequence shown here is derived from an EMBL/GenBank/DDBJ whole genome shotgun (WGS) entry which is preliminary data.</text>
</comment>
<dbReference type="Proteomes" id="UP001055811">
    <property type="component" value="Linkage Group LG03"/>
</dbReference>
<reference evidence="1 2" key="2">
    <citation type="journal article" date="2022" name="Mol. Ecol. Resour.">
        <title>The genomes of chicory, endive, great burdock and yacon provide insights into Asteraceae paleo-polyploidization history and plant inulin production.</title>
        <authorList>
            <person name="Fan W."/>
            <person name="Wang S."/>
            <person name="Wang H."/>
            <person name="Wang A."/>
            <person name="Jiang F."/>
            <person name="Liu H."/>
            <person name="Zhao H."/>
            <person name="Xu D."/>
            <person name="Zhang Y."/>
        </authorList>
    </citation>
    <scope>NUCLEOTIDE SEQUENCE [LARGE SCALE GENOMIC DNA]</scope>
    <source>
        <strain evidence="2">cv. Punajuju</strain>
        <tissue evidence="1">Leaves</tissue>
    </source>
</reference>
<organism evidence="1 2">
    <name type="scientific">Cichorium intybus</name>
    <name type="common">Chicory</name>
    <dbReference type="NCBI Taxonomy" id="13427"/>
    <lineage>
        <taxon>Eukaryota</taxon>
        <taxon>Viridiplantae</taxon>
        <taxon>Streptophyta</taxon>
        <taxon>Embryophyta</taxon>
        <taxon>Tracheophyta</taxon>
        <taxon>Spermatophyta</taxon>
        <taxon>Magnoliopsida</taxon>
        <taxon>eudicotyledons</taxon>
        <taxon>Gunneridae</taxon>
        <taxon>Pentapetalae</taxon>
        <taxon>asterids</taxon>
        <taxon>campanulids</taxon>
        <taxon>Asterales</taxon>
        <taxon>Asteraceae</taxon>
        <taxon>Cichorioideae</taxon>
        <taxon>Cichorieae</taxon>
        <taxon>Cichoriinae</taxon>
        <taxon>Cichorium</taxon>
    </lineage>
</organism>
<name>A0ACB9FCI6_CICIN</name>
<keyword evidence="2" id="KW-1185">Reference proteome</keyword>